<dbReference type="SMART" id="SM00855">
    <property type="entry name" value="PGAM"/>
    <property type="match status" value="1"/>
</dbReference>
<dbReference type="EMBL" id="JAZBJO010000070">
    <property type="protein sequence ID" value="MEE4599270.1"/>
    <property type="molecule type" value="Genomic_DNA"/>
</dbReference>
<evidence type="ECO:0000256" key="1">
    <source>
        <dbReference type="ARBA" id="ARBA00022801"/>
    </source>
</evidence>
<evidence type="ECO:0000313" key="4">
    <source>
        <dbReference type="Proteomes" id="UP001354709"/>
    </source>
</evidence>
<evidence type="ECO:0000256" key="2">
    <source>
        <dbReference type="SAM" id="MobiDB-lite"/>
    </source>
</evidence>
<protein>
    <submittedName>
        <fullName evidence="3">Histidine phosphatase family protein</fullName>
        <ecNumber evidence="3">3.1.3.-</ecNumber>
    </submittedName>
</protein>
<sequence>MTGRATKPIRLVYETHATTTDNEAGIATGWLPGILSPTGRRQARELGDRRRNDGITAVFTSDLHRAVDTARIAFAGTTLPIHHDPRLRECNYGHLNGCPQTVLVPRRAQHIDEPFPGGLSYREVLAATEDFLADLATRWDGSRILLIAHSANRWALDCLLADARLEDLVVQAPAHWQPGWEYTLPPPDQPGEPSRSEH</sequence>
<proteinExistence type="predicted"/>
<name>A0ABU7QCZ2_9ACTN</name>
<feature type="region of interest" description="Disordered" evidence="2">
    <location>
        <begin position="179"/>
        <end position="198"/>
    </location>
</feature>
<comment type="caution">
    <text evidence="3">The sequence shown here is derived from an EMBL/GenBank/DDBJ whole genome shotgun (WGS) entry which is preliminary data.</text>
</comment>
<keyword evidence="4" id="KW-1185">Reference proteome</keyword>
<dbReference type="GO" id="GO:0016787">
    <property type="term" value="F:hydrolase activity"/>
    <property type="evidence" value="ECO:0007669"/>
    <property type="project" value="UniProtKB-KW"/>
</dbReference>
<dbReference type="InterPro" id="IPR029033">
    <property type="entry name" value="His_PPase_superfam"/>
</dbReference>
<dbReference type="SUPFAM" id="SSF53254">
    <property type="entry name" value="Phosphoglycerate mutase-like"/>
    <property type="match status" value="1"/>
</dbReference>
<dbReference type="Gene3D" id="3.40.50.1240">
    <property type="entry name" value="Phosphoglycerate mutase-like"/>
    <property type="match status" value="1"/>
</dbReference>
<gene>
    <name evidence="3" type="ORF">V2J94_47040</name>
</gene>
<dbReference type="CDD" id="cd07067">
    <property type="entry name" value="HP_PGM_like"/>
    <property type="match status" value="1"/>
</dbReference>
<accession>A0ABU7QCZ2</accession>
<dbReference type="Proteomes" id="UP001354709">
    <property type="component" value="Unassembled WGS sequence"/>
</dbReference>
<dbReference type="InterPro" id="IPR013078">
    <property type="entry name" value="His_Pase_superF_clade-1"/>
</dbReference>
<dbReference type="PANTHER" id="PTHR46517">
    <property type="entry name" value="FRUCTOSE-2,6-BISPHOSPHATASE TIGAR"/>
    <property type="match status" value="1"/>
</dbReference>
<reference evidence="3 4" key="1">
    <citation type="submission" date="2023-11" db="EMBL/GenBank/DDBJ databases">
        <title>30 novel species of actinomycetes from the DSMZ collection.</title>
        <authorList>
            <person name="Nouioui I."/>
        </authorList>
    </citation>
    <scope>NUCLEOTIDE SEQUENCE [LARGE SCALE GENOMIC DNA]</scope>
    <source>
        <strain evidence="3 4">DSM 41524</strain>
    </source>
</reference>
<organism evidence="3 4">
    <name type="scientific">Streptomyces asiaticus subsp. ignotus</name>
    <dbReference type="NCBI Taxonomy" id="3098222"/>
    <lineage>
        <taxon>Bacteria</taxon>
        <taxon>Bacillati</taxon>
        <taxon>Actinomycetota</taxon>
        <taxon>Actinomycetes</taxon>
        <taxon>Kitasatosporales</taxon>
        <taxon>Streptomycetaceae</taxon>
        <taxon>Streptomyces</taxon>
        <taxon>Streptomyces violaceusniger group</taxon>
    </lineage>
</organism>
<dbReference type="RefSeq" id="WP_330816561.1">
    <property type="nucleotide sequence ID" value="NZ_JAZBJO010000070.1"/>
</dbReference>
<dbReference type="InterPro" id="IPR051695">
    <property type="entry name" value="Phosphoglycerate_Mutase"/>
</dbReference>
<keyword evidence="1 3" id="KW-0378">Hydrolase</keyword>
<dbReference type="Pfam" id="PF00300">
    <property type="entry name" value="His_Phos_1"/>
    <property type="match status" value="1"/>
</dbReference>
<dbReference type="PANTHER" id="PTHR46517:SF1">
    <property type="entry name" value="FRUCTOSE-2,6-BISPHOSPHATASE TIGAR"/>
    <property type="match status" value="1"/>
</dbReference>
<dbReference type="EC" id="3.1.3.-" evidence="3"/>
<evidence type="ECO:0000313" key="3">
    <source>
        <dbReference type="EMBL" id="MEE4599270.1"/>
    </source>
</evidence>